<dbReference type="PANTHER" id="PTHR12526">
    <property type="entry name" value="GLYCOSYLTRANSFERASE"/>
    <property type="match status" value="1"/>
</dbReference>
<keyword evidence="3" id="KW-0808">Transferase</keyword>
<evidence type="ECO:0000313" key="3">
    <source>
        <dbReference type="EMBL" id="TWX71031.1"/>
    </source>
</evidence>
<evidence type="ECO:0000313" key="4">
    <source>
        <dbReference type="Proteomes" id="UP000321822"/>
    </source>
</evidence>
<dbReference type="RefSeq" id="WP_146784465.1">
    <property type="nucleotide sequence ID" value="NZ_VOLT01000002.1"/>
</dbReference>
<dbReference type="InterPro" id="IPR001296">
    <property type="entry name" value="Glyco_trans_1"/>
</dbReference>
<dbReference type="SUPFAM" id="SSF53756">
    <property type="entry name" value="UDP-Glycosyltransferase/glycogen phosphorylase"/>
    <property type="match status" value="1"/>
</dbReference>
<comment type="caution">
    <text evidence="3">The sequence shown here is derived from an EMBL/GenBank/DDBJ whole genome shotgun (WGS) entry which is preliminary data.</text>
</comment>
<dbReference type="OrthoDB" id="9775208at2"/>
<dbReference type="Pfam" id="PF00534">
    <property type="entry name" value="Glycos_transf_1"/>
    <property type="match status" value="1"/>
</dbReference>
<organism evidence="3 4">
    <name type="scientific">Colwellia demingiae</name>
    <dbReference type="NCBI Taxonomy" id="89401"/>
    <lineage>
        <taxon>Bacteria</taxon>
        <taxon>Pseudomonadati</taxon>
        <taxon>Pseudomonadota</taxon>
        <taxon>Gammaproteobacteria</taxon>
        <taxon>Alteromonadales</taxon>
        <taxon>Colwelliaceae</taxon>
        <taxon>Colwellia</taxon>
    </lineage>
</organism>
<dbReference type="AlphaFoldDB" id="A0A5C6QQY4"/>
<accession>A0A5C6QQY4</accession>
<evidence type="ECO:0000259" key="2">
    <source>
        <dbReference type="Pfam" id="PF13439"/>
    </source>
</evidence>
<gene>
    <name evidence="3" type="ORF">ESZ36_05205</name>
</gene>
<evidence type="ECO:0000259" key="1">
    <source>
        <dbReference type="Pfam" id="PF00534"/>
    </source>
</evidence>
<protein>
    <submittedName>
        <fullName evidence="3">Glycosyltransferase family 4 protein</fullName>
    </submittedName>
</protein>
<dbReference type="GO" id="GO:0016757">
    <property type="term" value="F:glycosyltransferase activity"/>
    <property type="evidence" value="ECO:0007669"/>
    <property type="project" value="InterPro"/>
</dbReference>
<name>A0A5C6QQY4_9GAMM</name>
<dbReference type="CDD" id="cd03801">
    <property type="entry name" value="GT4_PimA-like"/>
    <property type="match status" value="1"/>
</dbReference>
<feature type="domain" description="Glycosyl transferase family 1" evidence="1">
    <location>
        <begin position="174"/>
        <end position="333"/>
    </location>
</feature>
<dbReference type="Gene3D" id="3.40.50.2000">
    <property type="entry name" value="Glycogen Phosphorylase B"/>
    <property type="match status" value="2"/>
</dbReference>
<keyword evidence="4" id="KW-1185">Reference proteome</keyword>
<feature type="domain" description="Glycosyltransferase subfamily 4-like N-terminal" evidence="2">
    <location>
        <begin position="19"/>
        <end position="167"/>
    </location>
</feature>
<reference evidence="3 4" key="1">
    <citation type="submission" date="2019-07" db="EMBL/GenBank/DDBJ databases">
        <title>Genomes of sea-ice associated Colwellia species.</title>
        <authorList>
            <person name="Bowman J.P."/>
        </authorList>
    </citation>
    <scope>NUCLEOTIDE SEQUENCE [LARGE SCALE GENOMIC DNA]</scope>
    <source>
        <strain evidence="3 4">ACAM 459</strain>
    </source>
</reference>
<sequence length="354" mass="39391">MKSRCVKIQVAHIVASLNIGGAERFVIDLCSVQKKLDIKPAIISLGNPDEPLVGECKVNRIPVASYGGGSLIKVFRVFLVLLKFDVIHIHSPHALKFLNLLLPFLNKKIIYTRHGAAPLTAKHWLDLHVKANKYVDAITFVSQEGLNNFQAKHKWHNTPSLVIDNGVIISPVAKKRSENLRIGSVGRMIPLKHQISLLNAAQCLPVKSQSNIVLHFFGDGECLSLLKQFHQNSIANVEVNFHGMVNDRELIYSNIDVLVVTSETEGLSMVIIEAMANRIPVIATDVGGNPKLVINEQTGWLFSYNDDKKLSEHIQCFIDNCQLVTEYGDNAFKYISANFSIESAAKKYGQLYNV</sequence>
<dbReference type="GO" id="GO:1901135">
    <property type="term" value="P:carbohydrate derivative metabolic process"/>
    <property type="evidence" value="ECO:0007669"/>
    <property type="project" value="UniProtKB-ARBA"/>
</dbReference>
<dbReference type="InterPro" id="IPR028098">
    <property type="entry name" value="Glyco_trans_4-like_N"/>
</dbReference>
<dbReference type="EMBL" id="VOLT01000002">
    <property type="protein sequence ID" value="TWX71031.1"/>
    <property type="molecule type" value="Genomic_DNA"/>
</dbReference>
<proteinExistence type="predicted"/>
<dbReference type="Pfam" id="PF13439">
    <property type="entry name" value="Glyco_transf_4"/>
    <property type="match status" value="1"/>
</dbReference>
<dbReference type="Proteomes" id="UP000321822">
    <property type="component" value="Unassembled WGS sequence"/>
</dbReference>